<dbReference type="PANTHER" id="PTHR24394">
    <property type="entry name" value="ZINC FINGER PROTEIN"/>
    <property type="match status" value="1"/>
</dbReference>
<feature type="domain" description="C2H2-type" evidence="11">
    <location>
        <begin position="408"/>
        <end position="435"/>
    </location>
</feature>
<dbReference type="InterPro" id="IPR036236">
    <property type="entry name" value="Znf_C2H2_sf"/>
</dbReference>
<keyword evidence="6" id="KW-0805">Transcription regulation</keyword>
<evidence type="ECO:0000256" key="3">
    <source>
        <dbReference type="ARBA" id="ARBA00022737"/>
    </source>
</evidence>
<gene>
    <name evidence="12" type="ORF">CVLEPA_LOCUS31329</name>
</gene>
<keyword evidence="13" id="KW-1185">Reference proteome</keyword>
<evidence type="ECO:0000256" key="10">
    <source>
        <dbReference type="SAM" id="MobiDB-lite"/>
    </source>
</evidence>
<feature type="domain" description="C2H2-type" evidence="11">
    <location>
        <begin position="352"/>
        <end position="379"/>
    </location>
</feature>
<sequence length="525" mass="60643">MHNLPAFHIENILATCPTKTLNIKHDDYNNISPKENFGLANVSEMNTESAQKECHMLRNASFCSMQPTQQPTAACLRKPFCQIHGMNSHISYDLETPSCSLRRPANSFPTVLQTSCPWTLPSRRYSNWIPLPLNNLQLNHISSFASPYCLKGFTNELFSMCSSKFSQSLLANCRLVSNNSLFQDPKDCLPYQRQDKTQLRDVENIKNASYTNQIYDKFFFPYATQLAKHPLSSHGLPFWAKCHSIEDNNGHKKEKMNEILREQKFSSMKNTLFVEGKVVRNAKKQHKQRFVNKLPICDQNIAKHMQGFSTEGVSSTRRNFKDSKTSNEKSTSFNDNVINQRTFESTKKLCHHRCNICGKVFKAQYNLTRHMPVHTGARPFLCKVCGKGFRQASTLCRHKIIHTEEKPHKCKVCKKAFNRSSTLNTHMRIHSGIRPYTCEVCGKGFHQKGNYKNHRLTHNTEKQYKCTICSKAFHQVYNLSFHMHTHKATKPFICTMCGKGFCRNFDLKKHMRKLHDRNTAENSLR</sequence>
<dbReference type="PROSITE" id="PS50157">
    <property type="entry name" value="ZINC_FINGER_C2H2_2"/>
    <property type="match status" value="6"/>
</dbReference>
<evidence type="ECO:0000313" key="12">
    <source>
        <dbReference type="EMBL" id="CAK8697832.1"/>
    </source>
</evidence>
<feature type="domain" description="C2H2-type" evidence="11">
    <location>
        <begin position="492"/>
        <end position="520"/>
    </location>
</feature>
<evidence type="ECO:0000313" key="13">
    <source>
        <dbReference type="Proteomes" id="UP001642483"/>
    </source>
</evidence>
<dbReference type="Gene3D" id="3.30.160.60">
    <property type="entry name" value="Classic Zinc Finger"/>
    <property type="match status" value="6"/>
</dbReference>
<evidence type="ECO:0000256" key="1">
    <source>
        <dbReference type="ARBA" id="ARBA00004123"/>
    </source>
</evidence>
<feature type="domain" description="C2H2-type" evidence="11">
    <location>
        <begin position="380"/>
        <end position="407"/>
    </location>
</feature>
<keyword evidence="2" id="KW-0479">Metal-binding</keyword>
<protein>
    <recommendedName>
        <fullName evidence="11">C2H2-type domain-containing protein</fullName>
    </recommendedName>
</protein>
<evidence type="ECO:0000256" key="4">
    <source>
        <dbReference type="ARBA" id="ARBA00022771"/>
    </source>
</evidence>
<keyword evidence="5" id="KW-0862">Zinc</keyword>
<comment type="subcellular location">
    <subcellularLocation>
        <location evidence="1">Nucleus</location>
    </subcellularLocation>
</comment>
<name>A0ABP0H1R5_CLALP</name>
<dbReference type="SMART" id="SM00355">
    <property type="entry name" value="ZnF_C2H2"/>
    <property type="match status" value="6"/>
</dbReference>
<feature type="domain" description="C2H2-type" evidence="11">
    <location>
        <begin position="464"/>
        <end position="491"/>
    </location>
</feature>
<evidence type="ECO:0000256" key="2">
    <source>
        <dbReference type="ARBA" id="ARBA00022723"/>
    </source>
</evidence>
<evidence type="ECO:0000256" key="5">
    <source>
        <dbReference type="ARBA" id="ARBA00022833"/>
    </source>
</evidence>
<reference evidence="12 13" key="1">
    <citation type="submission" date="2024-02" db="EMBL/GenBank/DDBJ databases">
        <authorList>
            <person name="Daric V."/>
            <person name="Darras S."/>
        </authorList>
    </citation>
    <scope>NUCLEOTIDE SEQUENCE [LARGE SCALE GENOMIC DNA]</scope>
</reference>
<dbReference type="EMBL" id="CAWYQH010000174">
    <property type="protein sequence ID" value="CAK8697832.1"/>
    <property type="molecule type" value="Genomic_DNA"/>
</dbReference>
<evidence type="ECO:0000256" key="9">
    <source>
        <dbReference type="PROSITE-ProRule" id="PRU00042"/>
    </source>
</evidence>
<proteinExistence type="predicted"/>
<keyword evidence="8" id="KW-0539">Nucleus</keyword>
<keyword evidence="3" id="KW-0677">Repeat</keyword>
<dbReference type="PROSITE" id="PS00028">
    <property type="entry name" value="ZINC_FINGER_C2H2_1"/>
    <property type="match status" value="6"/>
</dbReference>
<dbReference type="Pfam" id="PF00096">
    <property type="entry name" value="zf-C2H2"/>
    <property type="match status" value="5"/>
</dbReference>
<dbReference type="SUPFAM" id="SSF57667">
    <property type="entry name" value="beta-beta-alpha zinc fingers"/>
    <property type="match status" value="3"/>
</dbReference>
<keyword evidence="4 9" id="KW-0863">Zinc-finger</keyword>
<accession>A0ABP0H1R5</accession>
<evidence type="ECO:0000256" key="8">
    <source>
        <dbReference type="ARBA" id="ARBA00023242"/>
    </source>
</evidence>
<keyword evidence="7" id="KW-0804">Transcription</keyword>
<comment type="caution">
    <text evidence="12">The sequence shown here is derived from an EMBL/GenBank/DDBJ whole genome shotgun (WGS) entry which is preliminary data.</text>
</comment>
<evidence type="ECO:0000256" key="6">
    <source>
        <dbReference type="ARBA" id="ARBA00023015"/>
    </source>
</evidence>
<dbReference type="Pfam" id="PF13912">
    <property type="entry name" value="zf-C2H2_6"/>
    <property type="match status" value="1"/>
</dbReference>
<organism evidence="12 13">
    <name type="scientific">Clavelina lepadiformis</name>
    <name type="common">Light-bulb sea squirt</name>
    <name type="synonym">Ascidia lepadiformis</name>
    <dbReference type="NCBI Taxonomy" id="159417"/>
    <lineage>
        <taxon>Eukaryota</taxon>
        <taxon>Metazoa</taxon>
        <taxon>Chordata</taxon>
        <taxon>Tunicata</taxon>
        <taxon>Ascidiacea</taxon>
        <taxon>Aplousobranchia</taxon>
        <taxon>Clavelinidae</taxon>
        <taxon>Clavelina</taxon>
    </lineage>
</organism>
<feature type="region of interest" description="Disordered" evidence="10">
    <location>
        <begin position="312"/>
        <end position="332"/>
    </location>
</feature>
<evidence type="ECO:0000256" key="7">
    <source>
        <dbReference type="ARBA" id="ARBA00023163"/>
    </source>
</evidence>
<dbReference type="PANTHER" id="PTHR24394:SF48">
    <property type="entry name" value="ZINC FINGER PROTEIN 771"/>
    <property type="match status" value="1"/>
</dbReference>
<dbReference type="InterPro" id="IPR013087">
    <property type="entry name" value="Znf_C2H2_type"/>
</dbReference>
<evidence type="ECO:0000259" key="11">
    <source>
        <dbReference type="PROSITE" id="PS50157"/>
    </source>
</evidence>
<dbReference type="Proteomes" id="UP001642483">
    <property type="component" value="Unassembled WGS sequence"/>
</dbReference>
<feature type="domain" description="C2H2-type" evidence="11">
    <location>
        <begin position="436"/>
        <end position="463"/>
    </location>
</feature>